<evidence type="ECO:0000259" key="3">
    <source>
        <dbReference type="Pfam" id="PF25954"/>
    </source>
</evidence>
<dbReference type="Pfam" id="PF25989">
    <property type="entry name" value="YknX_C"/>
    <property type="match status" value="1"/>
</dbReference>
<dbReference type="AlphaFoldDB" id="A0A501XDY0"/>
<sequence length="469" mass="49604">MKPVVPQASLHGPATAAYMGAEIKDATPAVKGPALRRRFAANFPAPPHGLRNSFRPLHNKLQRVHPASISRRDLVLSGQNRFHHQEPRALIRKVSFMLLPAAALALAGCSLVDSISGKTGGGKTGAQAEKGDKGGASKGPGGPPAVIVETVAFTPMVDSIEAVGTARANEQADLNSTVTERIERLNFADGQFVPRGAVIAELVRSEQGANLKESQARQREAELQLARLKQLQGQGFATKARIDEQQAAVDVARAQSAQASSQIADRVIRAPFPGYLSLRRISPGTVVNAGTTIATIVDHSRIKLDFTVPETYLTALKPGLEISARAAAFPGEDFRGRIASIDPVVDPVTRAATARAVLPNPDLRLRPGMLMTVEIKSAPRNSLTVPELAIIGEGSGAYVWRVDAENSAARVPVKAAARRDGRVEVVEGLKAGDRVVAEGTVKIRGPGPVKPVERTAEAARPAAQETPAP</sequence>
<dbReference type="InterPro" id="IPR058637">
    <property type="entry name" value="YknX-like_C"/>
</dbReference>
<reference evidence="5 6" key="1">
    <citation type="submission" date="2019-06" db="EMBL/GenBank/DDBJ databases">
        <authorList>
            <person name="Lee I."/>
            <person name="Jang G.I."/>
            <person name="Hwang C.Y."/>
        </authorList>
    </citation>
    <scope>NUCLEOTIDE SEQUENCE [LARGE SCALE GENOMIC DNA]</scope>
    <source>
        <strain evidence="5 6">PAMC 28131</strain>
    </source>
</reference>
<dbReference type="SUPFAM" id="SSF111369">
    <property type="entry name" value="HlyD-like secretion proteins"/>
    <property type="match status" value="1"/>
</dbReference>
<dbReference type="PANTHER" id="PTHR30469">
    <property type="entry name" value="MULTIDRUG RESISTANCE PROTEIN MDTA"/>
    <property type="match status" value="1"/>
</dbReference>
<dbReference type="PANTHER" id="PTHR30469:SF16">
    <property type="entry name" value="HAE1 FAMILY EFFLUX PUMP MFP COMPONENT"/>
    <property type="match status" value="1"/>
</dbReference>
<dbReference type="Gene3D" id="1.10.287.470">
    <property type="entry name" value="Helix hairpin bin"/>
    <property type="match status" value="1"/>
</dbReference>
<organism evidence="5 6">
    <name type="scientific">Sandaracinobacter neustonicus</name>
    <dbReference type="NCBI Taxonomy" id="1715348"/>
    <lineage>
        <taxon>Bacteria</taxon>
        <taxon>Pseudomonadati</taxon>
        <taxon>Pseudomonadota</taxon>
        <taxon>Alphaproteobacteria</taxon>
        <taxon>Sphingomonadales</taxon>
        <taxon>Sphingosinicellaceae</taxon>
        <taxon>Sandaracinobacter</taxon>
    </lineage>
</organism>
<proteinExistence type="inferred from homology"/>
<evidence type="ECO:0000259" key="4">
    <source>
        <dbReference type="Pfam" id="PF25989"/>
    </source>
</evidence>
<dbReference type="EMBL" id="VFSU01000034">
    <property type="protein sequence ID" value="TPE58659.1"/>
    <property type="molecule type" value="Genomic_DNA"/>
</dbReference>
<protein>
    <submittedName>
        <fullName evidence="5">Efflux RND transporter periplasmic adaptor subunit</fullName>
    </submittedName>
</protein>
<feature type="region of interest" description="Disordered" evidence="2">
    <location>
        <begin position="442"/>
        <end position="469"/>
    </location>
</feature>
<feature type="region of interest" description="Disordered" evidence="2">
    <location>
        <begin position="117"/>
        <end position="143"/>
    </location>
</feature>
<evidence type="ECO:0000256" key="1">
    <source>
        <dbReference type="ARBA" id="ARBA00009477"/>
    </source>
</evidence>
<comment type="similarity">
    <text evidence="1">Belongs to the membrane fusion protein (MFP) (TC 8.A.1) family.</text>
</comment>
<dbReference type="Gene3D" id="2.40.420.20">
    <property type="match status" value="1"/>
</dbReference>
<dbReference type="GO" id="GO:0015562">
    <property type="term" value="F:efflux transmembrane transporter activity"/>
    <property type="evidence" value="ECO:0007669"/>
    <property type="project" value="TreeGrafter"/>
</dbReference>
<dbReference type="NCBIfam" id="TIGR01730">
    <property type="entry name" value="RND_mfp"/>
    <property type="match status" value="1"/>
</dbReference>
<dbReference type="Pfam" id="PF25954">
    <property type="entry name" value="Beta-barrel_RND_2"/>
    <property type="match status" value="1"/>
</dbReference>
<dbReference type="InterPro" id="IPR058792">
    <property type="entry name" value="Beta-barrel_RND_2"/>
</dbReference>
<feature type="domain" description="CusB-like beta-barrel" evidence="3">
    <location>
        <begin position="304"/>
        <end position="377"/>
    </location>
</feature>
<dbReference type="GO" id="GO:1990281">
    <property type="term" value="C:efflux pump complex"/>
    <property type="evidence" value="ECO:0007669"/>
    <property type="project" value="TreeGrafter"/>
</dbReference>
<keyword evidence="6" id="KW-1185">Reference proteome</keyword>
<evidence type="ECO:0000256" key="2">
    <source>
        <dbReference type="SAM" id="MobiDB-lite"/>
    </source>
</evidence>
<name>A0A501XDY0_9SPHN</name>
<dbReference type="InterPro" id="IPR006143">
    <property type="entry name" value="RND_pump_MFP"/>
</dbReference>
<dbReference type="OrthoDB" id="9806939at2"/>
<dbReference type="Gene3D" id="2.40.50.100">
    <property type="match status" value="1"/>
</dbReference>
<gene>
    <name evidence="5" type="ORF">FJQ54_16545</name>
</gene>
<feature type="domain" description="YknX-like C-terminal permuted SH3-like" evidence="4">
    <location>
        <begin position="383"/>
        <end position="444"/>
    </location>
</feature>
<dbReference type="Gene3D" id="2.40.30.170">
    <property type="match status" value="1"/>
</dbReference>
<dbReference type="FunFam" id="2.40.30.170:FF:000010">
    <property type="entry name" value="Efflux RND transporter periplasmic adaptor subunit"/>
    <property type="match status" value="1"/>
</dbReference>
<accession>A0A501XDY0</accession>
<comment type="caution">
    <text evidence="5">The sequence shown here is derived from an EMBL/GenBank/DDBJ whole genome shotgun (WGS) entry which is preliminary data.</text>
</comment>
<evidence type="ECO:0000313" key="5">
    <source>
        <dbReference type="EMBL" id="TPE58659.1"/>
    </source>
</evidence>
<evidence type="ECO:0000313" key="6">
    <source>
        <dbReference type="Proteomes" id="UP000319897"/>
    </source>
</evidence>
<dbReference type="Proteomes" id="UP000319897">
    <property type="component" value="Unassembled WGS sequence"/>
</dbReference>